<organism evidence="3 4">
    <name type="scientific">Frankia canadensis</name>
    <dbReference type="NCBI Taxonomy" id="1836972"/>
    <lineage>
        <taxon>Bacteria</taxon>
        <taxon>Bacillati</taxon>
        <taxon>Actinomycetota</taxon>
        <taxon>Actinomycetes</taxon>
        <taxon>Frankiales</taxon>
        <taxon>Frankiaceae</taxon>
        <taxon>Frankia</taxon>
    </lineage>
</organism>
<dbReference type="SUPFAM" id="SSF81606">
    <property type="entry name" value="PP2C-like"/>
    <property type="match status" value="1"/>
</dbReference>
<dbReference type="PANTHER" id="PTHR43156">
    <property type="entry name" value="STAGE II SPORULATION PROTEIN E-RELATED"/>
    <property type="match status" value="1"/>
</dbReference>
<dbReference type="SUPFAM" id="SSF55781">
    <property type="entry name" value="GAF domain-like"/>
    <property type="match status" value="1"/>
</dbReference>
<keyword evidence="1" id="KW-0378">Hydrolase</keyword>
<sequence length="424" mass="45341">MEGSSASRRPGTAPLERVAALNRFEAIDSAGLLGIESEEPFDRLTRLAATILDAPVAFVTLINGTRCYWKSYAGAVAKAPTGRQTPLEGSLFREMINTGQPVVMSDATRDSRAQDDFLVRTAGLVAWAAFPVHHPNGQIVGAFGAADTRPRSWTQRDHVLLQTLAQAVSGEISLRYTAATATALARTLQESLLPPEIPSLPGLQVSARYRPAGEGAEVLGDFYDVFHTGRTSLGIVLGDVAGKGVEAAKVTALAHYTIRAAASHTHDPAAILNQLNTALLTQHPDSERFLTAAYLAVHENRRGRTVTVCSAGHTPVLLRRRDRTVTTVGAHGLVLGVFEDPELTTTRLRIRPGDTLLLYTDGVTEARRGHDQFGDDRLRALLTTTDAPSAEALTATIETAVLAHTGGPPQDDIAILAIHLPTRA</sequence>
<reference evidence="3 4" key="1">
    <citation type="submission" date="2017-06" db="EMBL/GenBank/DDBJ databases">
        <authorList>
            <person name="Kim H.J."/>
            <person name="Triplett B.A."/>
        </authorList>
    </citation>
    <scope>NUCLEOTIDE SEQUENCE [LARGE SCALE GENOMIC DNA]</scope>
    <source>
        <strain evidence="3">FRACA_ARgP5</strain>
    </source>
</reference>
<dbReference type="SMART" id="SM00331">
    <property type="entry name" value="PP2C_SIG"/>
    <property type="match status" value="1"/>
</dbReference>
<dbReference type="RefSeq" id="WP_243408165.1">
    <property type="nucleotide sequence ID" value="NZ_FZMO01000561.1"/>
</dbReference>
<dbReference type="Gene3D" id="3.60.40.10">
    <property type="entry name" value="PPM-type phosphatase domain"/>
    <property type="match status" value="1"/>
</dbReference>
<dbReference type="InterPro" id="IPR001932">
    <property type="entry name" value="PPM-type_phosphatase-like_dom"/>
</dbReference>
<proteinExistence type="predicted"/>
<protein>
    <submittedName>
        <fullName evidence="3">Protein serine phosphatase with GAF(S) sensor(S)</fullName>
    </submittedName>
</protein>
<dbReference type="InterPro" id="IPR052016">
    <property type="entry name" value="Bact_Sigma-Reg"/>
</dbReference>
<dbReference type="AlphaFoldDB" id="A0A2I2L2G5"/>
<accession>A0A2I2L2G5</accession>
<dbReference type="EMBL" id="FZMO01000561">
    <property type="protein sequence ID" value="SNQ52109.1"/>
    <property type="molecule type" value="Genomic_DNA"/>
</dbReference>
<evidence type="ECO:0000256" key="1">
    <source>
        <dbReference type="ARBA" id="ARBA00022801"/>
    </source>
</evidence>
<dbReference type="Pfam" id="PF13185">
    <property type="entry name" value="GAF_2"/>
    <property type="match status" value="1"/>
</dbReference>
<gene>
    <name evidence="3" type="ORF">FRACA_920002</name>
</gene>
<feature type="domain" description="PPM-type phosphatase" evidence="2">
    <location>
        <begin position="204"/>
        <end position="420"/>
    </location>
</feature>
<evidence type="ECO:0000259" key="2">
    <source>
        <dbReference type="PROSITE" id="PS51746"/>
    </source>
</evidence>
<dbReference type="SMART" id="SM00065">
    <property type="entry name" value="GAF"/>
    <property type="match status" value="1"/>
</dbReference>
<evidence type="ECO:0000313" key="4">
    <source>
        <dbReference type="Proteomes" id="UP000234331"/>
    </source>
</evidence>
<dbReference type="PROSITE" id="PS51746">
    <property type="entry name" value="PPM_2"/>
    <property type="match status" value="1"/>
</dbReference>
<dbReference type="InterPro" id="IPR003018">
    <property type="entry name" value="GAF"/>
</dbReference>
<keyword evidence="4" id="KW-1185">Reference proteome</keyword>
<dbReference type="InterPro" id="IPR036457">
    <property type="entry name" value="PPM-type-like_dom_sf"/>
</dbReference>
<dbReference type="Pfam" id="PF07228">
    <property type="entry name" value="SpoIIE"/>
    <property type="match status" value="1"/>
</dbReference>
<name>A0A2I2L2G5_9ACTN</name>
<dbReference type="GO" id="GO:0016791">
    <property type="term" value="F:phosphatase activity"/>
    <property type="evidence" value="ECO:0007669"/>
    <property type="project" value="TreeGrafter"/>
</dbReference>
<evidence type="ECO:0000313" key="3">
    <source>
        <dbReference type="EMBL" id="SNQ52109.1"/>
    </source>
</evidence>
<dbReference type="InterPro" id="IPR029016">
    <property type="entry name" value="GAF-like_dom_sf"/>
</dbReference>
<dbReference type="Gene3D" id="3.30.450.40">
    <property type="match status" value="1"/>
</dbReference>
<dbReference type="Proteomes" id="UP000234331">
    <property type="component" value="Unassembled WGS sequence"/>
</dbReference>
<dbReference type="PANTHER" id="PTHR43156:SF2">
    <property type="entry name" value="STAGE II SPORULATION PROTEIN E"/>
    <property type="match status" value="1"/>
</dbReference>